<dbReference type="OrthoDB" id="272322at2759"/>
<dbReference type="AlphaFoldDB" id="A0A3R7K1U5"/>
<dbReference type="GeneID" id="40332336"/>
<keyword evidence="2" id="KW-1185">Reference proteome</keyword>
<dbReference type="EMBL" id="MKGL01000411">
    <property type="protein sequence ID" value="RNE99079.1"/>
    <property type="molecule type" value="Genomic_DNA"/>
</dbReference>
<name>A0A3R7K1U5_TRYRA</name>
<evidence type="ECO:0000313" key="2">
    <source>
        <dbReference type="Proteomes" id="UP000283634"/>
    </source>
</evidence>
<gene>
    <name evidence="1" type="ORF">TraAM80_08403</name>
</gene>
<comment type="caution">
    <text evidence="1">The sequence shown here is derived from an EMBL/GenBank/DDBJ whole genome shotgun (WGS) entry which is preliminary data.</text>
</comment>
<reference evidence="1 2" key="1">
    <citation type="journal article" date="2018" name="BMC Genomics">
        <title>Genomic comparison of Trypanosoma conorhini and Trypanosoma rangeli to Trypanosoma cruzi strains of high and low virulence.</title>
        <authorList>
            <person name="Bradwell K.R."/>
            <person name="Koparde V.N."/>
            <person name="Matveyev A.V."/>
            <person name="Serrano M.G."/>
            <person name="Alves J.M."/>
            <person name="Parikh H."/>
            <person name="Huang B."/>
            <person name="Lee V."/>
            <person name="Espinosa-Alvarez O."/>
            <person name="Ortiz P.A."/>
            <person name="Costa-Martins A.G."/>
            <person name="Teixeira M.M."/>
            <person name="Buck G.A."/>
        </authorList>
    </citation>
    <scope>NUCLEOTIDE SEQUENCE [LARGE SCALE GENOMIC DNA]</scope>
    <source>
        <strain evidence="1 2">AM80</strain>
    </source>
</reference>
<sequence length="337" mass="36998">MQLKPASPFLDRAILGLKDAIVPQFSDMVCSTGLPYIASGLQDCMLNPTTLHPIFLDGATPLDKLKRFRTLVNVVYSVSSLFGVKVAASSLAGTTLHVDMAFSGDLHLKLGEFAELERALDRLGAALRVIELENTADFLKQLLWIAKEGWMVWDVSHFFNTSFEVVFHDLQCTEEGLDCTVLRVGDIRVQNIGPENLGEWDKIITNIVSSFVSSLLDKALDEYLQSDSTTGPRFGVPVLLEGAVKQLPPILYAVLFGGRGCRSSSGNCPFEGLSVPPRGDCNNQQWPCDSAEPCTGGGFVFDTASNSDNDWLYLVYSDHNCLRPGFRQSTLHELCIV</sequence>
<organism evidence="1 2">
    <name type="scientific">Trypanosoma rangeli</name>
    <dbReference type="NCBI Taxonomy" id="5698"/>
    <lineage>
        <taxon>Eukaryota</taxon>
        <taxon>Discoba</taxon>
        <taxon>Euglenozoa</taxon>
        <taxon>Kinetoplastea</taxon>
        <taxon>Metakinetoplastina</taxon>
        <taxon>Trypanosomatida</taxon>
        <taxon>Trypanosomatidae</taxon>
        <taxon>Trypanosoma</taxon>
        <taxon>Herpetosoma</taxon>
    </lineage>
</organism>
<dbReference type="Proteomes" id="UP000283634">
    <property type="component" value="Unassembled WGS sequence"/>
</dbReference>
<accession>A0A3R7K1U5</accession>
<protein>
    <submittedName>
        <fullName evidence="1">Uncharacterized protein</fullName>
    </submittedName>
</protein>
<evidence type="ECO:0000313" key="1">
    <source>
        <dbReference type="EMBL" id="RNE99079.1"/>
    </source>
</evidence>
<proteinExistence type="predicted"/>
<dbReference type="RefSeq" id="XP_029234993.1">
    <property type="nucleotide sequence ID" value="XM_029385155.1"/>
</dbReference>